<dbReference type="AlphaFoldDB" id="A0A0P0Z1S1"/>
<feature type="transmembrane region" description="Helical" evidence="8">
    <location>
        <begin position="255"/>
        <end position="273"/>
    </location>
</feature>
<keyword evidence="3" id="KW-1003">Cell membrane</keyword>
<feature type="transmembrane region" description="Helical" evidence="8">
    <location>
        <begin position="311"/>
        <end position="330"/>
    </location>
</feature>
<proteinExistence type="predicted"/>
<evidence type="ECO:0000313" key="9">
    <source>
        <dbReference type="EMBL" id="BAT27910.1"/>
    </source>
</evidence>
<evidence type="ECO:0000256" key="4">
    <source>
        <dbReference type="ARBA" id="ARBA00022519"/>
    </source>
</evidence>
<evidence type="ECO:0000256" key="2">
    <source>
        <dbReference type="ARBA" id="ARBA00022448"/>
    </source>
</evidence>
<name>A0A0P0Z1S1_9HYPH</name>
<feature type="transmembrane region" description="Helical" evidence="8">
    <location>
        <begin position="285"/>
        <end position="305"/>
    </location>
</feature>
<keyword evidence="4" id="KW-0997">Cell inner membrane</keyword>
<evidence type="ECO:0000256" key="7">
    <source>
        <dbReference type="ARBA" id="ARBA00023136"/>
    </source>
</evidence>
<dbReference type="CDD" id="cd06579">
    <property type="entry name" value="TM_PBP1_transp_AraH_like"/>
    <property type="match status" value="1"/>
</dbReference>
<dbReference type="EMBL" id="LC066376">
    <property type="protein sequence ID" value="BAT27910.1"/>
    <property type="molecule type" value="Genomic_DNA"/>
</dbReference>
<keyword evidence="5 8" id="KW-0812">Transmembrane</keyword>
<evidence type="ECO:0000256" key="6">
    <source>
        <dbReference type="ARBA" id="ARBA00022989"/>
    </source>
</evidence>
<feature type="transmembrane region" description="Helical" evidence="8">
    <location>
        <begin position="179"/>
        <end position="200"/>
    </location>
</feature>
<feature type="transmembrane region" description="Helical" evidence="8">
    <location>
        <begin position="110"/>
        <end position="134"/>
    </location>
</feature>
<dbReference type="OrthoDB" id="7947581at2"/>
<keyword evidence="2" id="KW-0813">Transport</keyword>
<dbReference type="Pfam" id="PF02653">
    <property type="entry name" value="BPD_transp_2"/>
    <property type="match status" value="1"/>
</dbReference>
<evidence type="ECO:0000256" key="5">
    <source>
        <dbReference type="ARBA" id="ARBA00022692"/>
    </source>
</evidence>
<dbReference type="RefSeq" id="WP_083507866.1">
    <property type="nucleotide sequence ID" value="NZ_BBWR01000010.1"/>
</dbReference>
<evidence type="ECO:0000256" key="8">
    <source>
        <dbReference type="SAM" id="Phobius"/>
    </source>
</evidence>
<evidence type="ECO:0000256" key="1">
    <source>
        <dbReference type="ARBA" id="ARBA00004651"/>
    </source>
</evidence>
<keyword evidence="6 8" id="KW-1133">Transmembrane helix</keyword>
<accession>A0A0P0Z1S1</accession>
<evidence type="ECO:0000256" key="3">
    <source>
        <dbReference type="ARBA" id="ARBA00022475"/>
    </source>
</evidence>
<feature type="transmembrane region" description="Helical" evidence="8">
    <location>
        <begin position="26"/>
        <end position="44"/>
    </location>
</feature>
<reference evidence="9" key="1">
    <citation type="journal article" date="2015" name="Proc. Natl. Acad. Sci. U.S.A.">
        <title>Bacterial clade with the ribosomal RNA operon on a small plasmid rather than the chromosome.</title>
        <authorList>
            <person name="Anda M."/>
            <person name="Ohtsubo Y."/>
            <person name="Okubo T."/>
            <person name="Sugawara M."/>
            <person name="Nagata Y."/>
            <person name="Tsuda M."/>
            <person name="Minamisawa K."/>
            <person name="Mitsui H."/>
        </authorList>
    </citation>
    <scope>NUCLEOTIDE SEQUENCE</scope>
    <source>
        <strain evidence="9">JCM 14755</strain>
    </source>
</reference>
<protein>
    <submittedName>
        <fullName evidence="9">Inner-membrane translocator</fullName>
    </submittedName>
</protein>
<dbReference type="PANTHER" id="PTHR32196:SF21">
    <property type="entry name" value="ABC TRANSPORTER PERMEASE PROTEIN YPHD-RELATED"/>
    <property type="match status" value="1"/>
</dbReference>
<dbReference type="InterPro" id="IPR001851">
    <property type="entry name" value="ABC_transp_permease"/>
</dbReference>
<comment type="subcellular location">
    <subcellularLocation>
        <location evidence="1">Cell membrane</location>
        <topology evidence="1">Multi-pass membrane protein</topology>
    </subcellularLocation>
</comment>
<keyword evidence="7 8" id="KW-0472">Membrane</keyword>
<dbReference type="GO" id="GO:0022857">
    <property type="term" value="F:transmembrane transporter activity"/>
    <property type="evidence" value="ECO:0007669"/>
    <property type="project" value="InterPro"/>
</dbReference>
<feature type="transmembrane region" description="Helical" evidence="8">
    <location>
        <begin position="229"/>
        <end position="249"/>
    </location>
</feature>
<feature type="transmembrane region" description="Helical" evidence="8">
    <location>
        <begin position="65"/>
        <end position="98"/>
    </location>
</feature>
<sequence>MNAFLSNLLGQSGRKAGSGVSGGSEIGGLLAVLLVLIVLLSLTTDRFLTQATFTSIAFQLPELGLLTLAMLIPILSGGLNLAITFAANISALVLAWILQAGGGADAGLAVFALGCLAAILSGAAIGGIMGLVIAYTGAHPILVSLSMMIFLRGLGEFLTRGGDVSGFPPFVVALGQGTVLGVPVPLIILIVCVLAWMLILNRTRLGFSIYMLGSNPEATRYCGVDTHRALTMVYVLSGIMCAVAGIVMLTRFNSVRVGHGESYLLITVLACFLGRVDPFGGFGRVVPVVIALVILQVIGSGLNLFGTNQHLATALWGAILICVMVIRSVWARLQIGAYLRRPAIPTSTHTTQE</sequence>
<dbReference type="GO" id="GO:0005886">
    <property type="term" value="C:plasma membrane"/>
    <property type="evidence" value="ECO:0007669"/>
    <property type="project" value="UniProtKB-SubCell"/>
</dbReference>
<dbReference type="PANTHER" id="PTHR32196">
    <property type="entry name" value="ABC TRANSPORTER PERMEASE PROTEIN YPHD-RELATED-RELATED"/>
    <property type="match status" value="1"/>
</dbReference>
<organism evidence="9">
    <name type="scientific">Aureimonas frigidaquae</name>
    <dbReference type="NCBI Taxonomy" id="424757"/>
    <lineage>
        <taxon>Bacteria</taxon>
        <taxon>Pseudomonadati</taxon>
        <taxon>Pseudomonadota</taxon>
        <taxon>Alphaproteobacteria</taxon>
        <taxon>Hyphomicrobiales</taxon>
        <taxon>Aurantimonadaceae</taxon>
        <taxon>Aureimonas</taxon>
    </lineage>
</organism>